<proteinExistence type="predicted"/>
<dbReference type="AlphaFoldDB" id="A0A074W5Y4"/>
<feature type="compositionally biased region" description="Basic and acidic residues" evidence="1">
    <location>
        <begin position="160"/>
        <end position="178"/>
    </location>
</feature>
<dbReference type="GeneID" id="25412603"/>
<dbReference type="OrthoDB" id="3913954at2759"/>
<organism evidence="2 3">
    <name type="scientific">Aureobasidium namibiae CBS 147.97</name>
    <dbReference type="NCBI Taxonomy" id="1043004"/>
    <lineage>
        <taxon>Eukaryota</taxon>
        <taxon>Fungi</taxon>
        <taxon>Dikarya</taxon>
        <taxon>Ascomycota</taxon>
        <taxon>Pezizomycotina</taxon>
        <taxon>Dothideomycetes</taxon>
        <taxon>Dothideomycetidae</taxon>
        <taxon>Dothideales</taxon>
        <taxon>Saccotheciaceae</taxon>
        <taxon>Aureobasidium</taxon>
    </lineage>
</organism>
<dbReference type="HOGENOM" id="CLU_1326136_0_0_1"/>
<dbReference type="Proteomes" id="UP000027730">
    <property type="component" value="Unassembled WGS sequence"/>
</dbReference>
<name>A0A074W5Y4_9PEZI</name>
<feature type="region of interest" description="Disordered" evidence="1">
    <location>
        <begin position="18"/>
        <end position="44"/>
    </location>
</feature>
<evidence type="ECO:0000313" key="3">
    <source>
        <dbReference type="Proteomes" id="UP000027730"/>
    </source>
</evidence>
<dbReference type="EMBL" id="KL584728">
    <property type="protein sequence ID" value="KEQ68530.1"/>
    <property type="molecule type" value="Genomic_DNA"/>
</dbReference>
<feature type="compositionally biased region" description="Polar residues" evidence="1">
    <location>
        <begin position="118"/>
        <end position="140"/>
    </location>
</feature>
<protein>
    <submittedName>
        <fullName evidence="2">Uncharacterized protein</fullName>
    </submittedName>
</protein>
<evidence type="ECO:0000256" key="1">
    <source>
        <dbReference type="SAM" id="MobiDB-lite"/>
    </source>
</evidence>
<accession>A0A074W5Y4</accession>
<dbReference type="RefSeq" id="XP_013422725.1">
    <property type="nucleotide sequence ID" value="XM_013567271.1"/>
</dbReference>
<reference evidence="2 3" key="1">
    <citation type="journal article" date="2014" name="BMC Genomics">
        <title>Genome sequencing of four Aureobasidium pullulans varieties: biotechnological potential, stress tolerance, and description of new species.</title>
        <authorList>
            <person name="Gostin Ar C."/>
            <person name="Ohm R.A."/>
            <person name="Kogej T."/>
            <person name="Sonjak S."/>
            <person name="Turk M."/>
            <person name="Zajc J."/>
            <person name="Zalar P."/>
            <person name="Grube M."/>
            <person name="Sun H."/>
            <person name="Han J."/>
            <person name="Sharma A."/>
            <person name="Chiniquy J."/>
            <person name="Ngan C.Y."/>
            <person name="Lipzen A."/>
            <person name="Barry K."/>
            <person name="Grigoriev I.V."/>
            <person name="Gunde-Cimerman N."/>
        </authorList>
    </citation>
    <scope>NUCLEOTIDE SEQUENCE [LARGE SCALE GENOMIC DNA]</scope>
    <source>
        <strain evidence="2 3">CBS 147.97</strain>
    </source>
</reference>
<sequence>MKLAGALFEVSTMLNEELSNAPSQKDDNTSFSESDLDLINEPNPVFRTMKNGEVDIDAVQKAMADFRTRLGDRQDESQILAYVCRRWKDELEARYPMMKRKSVTHNDVGDLLSPRSKLATQKSHATREPPSSKQKEQGSPTKVRFMIGNSELKLASTTADSKEDKQPNKQQEKFDNDRGGTQPYNYSSDGSNHRRGKNDDGFSISSW</sequence>
<keyword evidence="3" id="KW-1185">Reference proteome</keyword>
<evidence type="ECO:0000313" key="2">
    <source>
        <dbReference type="EMBL" id="KEQ68530.1"/>
    </source>
</evidence>
<gene>
    <name evidence="2" type="ORF">M436DRAFT_58151</name>
</gene>
<feature type="region of interest" description="Disordered" evidence="1">
    <location>
        <begin position="98"/>
        <end position="207"/>
    </location>
</feature>
<feature type="compositionally biased region" description="Polar residues" evidence="1">
    <location>
        <begin position="18"/>
        <end position="33"/>
    </location>
</feature>